<dbReference type="Gene3D" id="3.40.50.300">
    <property type="entry name" value="P-loop containing nucleotide triphosphate hydrolases"/>
    <property type="match status" value="1"/>
</dbReference>
<proteinExistence type="predicted"/>
<dbReference type="SMART" id="SM00382">
    <property type="entry name" value="AAA"/>
    <property type="match status" value="1"/>
</dbReference>
<dbReference type="InterPro" id="IPR003593">
    <property type="entry name" value="AAA+_ATPase"/>
</dbReference>
<dbReference type="EMBL" id="AP026560">
    <property type="protein sequence ID" value="BDP42884.1"/>
    <property type="molecule type" value="Genomic_DNA"/>
</dbReference>
<protein>
    <recommendedName>
        <fullName evidence="1">AAA+ ATPase domain-containing protein</fullName>
    </recommendedName>
</protein>
<dbReference type="Pfam" id="PF13401">
    <property type="entry name" value="AAA_22"/>
    <property type="match status" value="1"/>
</dbReference>
<name>A0ABM8AGU0_9DEIO</name>
<feature type="domain" description="AAA+ ATPase" evidence="1">
    <location>
        <begin position="55"/>
        <end position="189"/>
    </location>
</feature>
<dbReference type="PANTHER" id="PTHR35894">
    <property type="entry name" value="GENERAL SECRETION PATHWAY PROTEIN A-RELATED"/>
    <property type="match status" value="1"/>
</dbReference>
<dbReference type="RefSeq" id="WP_264775560.1">
    <property type="nucleotide sequence ID" value="NZ_AP026560.1"/>
</dbReference>
<accession>A0ABM8AGU0</accession>
<reference evidence="2" key="1">
    <citation type="submission" date="2022-07" db="EMBL/GenBank/DDBJ databases">
        <title>Complete Genome Sequence of the Radioresistant Bacterium Deinococcus aetherius ST0316, Isolated from the Air Dust collected in Lower Stratosphere above Japan.</title>
        <authorList>
            <person name="Satoh K."/>
            <person name="Hagiwara K."/>
            <person name="Katsumata K."/>
            <person name="Kubo A."/>
            <person name="Yokobori S."/>
            <person name="Yamagishi A."/>
            <person name="Oono Y."/>
            <person name="Narumi I."/>
        </authorList>
    </citation>
    <scope>NUCLEOTIDE SEQUENCE</scope>
    <source>
        <strain evidence="2">ST0316</strain>
    </source>
</reference>
<evidence type="ECO:0000313" key="2">
    <source>
        <dbReference type="EMBL" id="BDP42884.1"/>
    </source>
</evidence>
<dbReference type="PANTHER" id="PTHR35894:SF1">
    <property type="entry name" value="PHOSPHORIBULOKINASE _ URIDINE KINASE FAMILY"/>
    <property type="match status" value="1"/>
</dbReference>
<organism evidence="2 3">
    <name type="scientific">Deinococcus aetherius</name>
    <dbReference type="NCBI Taxonomy" id="200252"/>
    <lineage>
        <taxon>Bacteria</taxon>
        <taxon>Thermotogati</taxon>
        <taxon>Deinococcota</taxon>
        <taxon>Deinococci</taxon>
        <taxon>Deinococcales</taxon>
        <taxon>Deinococcaceae</taxon>
        <taxon>Deinococcus</taxon>
    </lineage>
</organism>
<dbReference type="SUPFAM" id="SSF52540">
    <property type="entry name" value="P-loop containing nucleoside triphosphate hydrolases"/>
    <property type="match status" value="1"/>
</dbReference>
<keyword evidence="3" id="KW-1185">Reference proteome</keyword>
<dbReference type="InterPro" id="IPR052026">
    <property type="entry name" value="ExeA_AAA_ATPase_DNA-bind"/>
</dbReference>
<dbReference type="InterPro" id="IPR027417">
    <property type="entry name" value="P-loop_NTPase"/>
</dbReference>
<dbReference type="Proteomes" id="UP001064971">
    <property type="component" value="Chromosome"/>
</dbReference>
<evidence type="ECO:0000313" key="3">
    <source>
        <dbReference type="Proteomes" id="UP001064971"/>
    </source>
</evidence>
<sequence>MTKAAKPTALVSAGKVVGIDLREADLSDTRLPANFKLTSNFREIVGKIQLAWSLHDTFCLITGANGCGKSTAVAFMAQQEGVLLVHVQPKYQPKHLVDKFAELLGVNAGSGWRAQTSVVVSQLREDPKLIILDEGQRLDYDCLDTLKYIGDESGCTFVLVANVNLERIIEKNPDIDSRVGTRVRVGSMTLEEFVRLYQPDGYAEDVLGEMHKLTSGVYRRLDRLLSKLVVAMEEAGLSPAELKIGHLRHLVKEVLQ</sequence>
<dbReference type="InterPro" id="IPR049945">
    <property type="entry name" value="AAA_22"/>
</dbReference>
<gene>
    <name evidence="2" type="ORF">DAETH_28530</name>
</gene>
<evidence type="ECO:0000259" key="1">
    <source>
        <dbReference type="SMART" id="SM00382"/>
    </source>
</evidence>